<keyword evidence="12" id="KW-1185">Reference proteome</keyword>
<dbReference type="Proteomes" id="UP000602647">
    <property type="component" value="Unassembled WGS sequence"/>
</dbReference>
<dbReference type="EMBL" id="JACRYT010000003">
    <property type="protein sequence ID" value="MBC6679076.1"/>
    <property type="molecule type" value="Genomic_DNA"/>
</dbReference>
<dbReference type="InterPro" id="IPR048466">
    <property type="entry name" value="DNA_pol3_delta-like_C"/>
</dbReference>
<evidence type="ECO:0000259" key="10">
    <source>
        <dbReference type="Pfam" id="PF21694"/>
    </source>
</evidence>
<dbReference type="RefSeq" id="WP_187302185.1">
    <property type="nucleotide sequence ID" value="NZ_CBCTON010000015.1"/>
</dbReference>
<dbReference type="SUPFAM" id="SSF52540">
    <property type="entry name" value="P-loop containing nucleoside triphosphate hydrolases"/>
    <property type="match status" value="1"/>
</dbReference>
<dbReference type="InterPro" id="IPR010372">
    <property type="entry name" value="DNA_pol3_delta_N"/>
</dbReference>
<proteinExistence type="inferred from homology"/>
<comment type="similarity">
    <text evidence="7">Belongs to the DNA polymerase HolA subunit family.</text>
</comment>
<evidence type="ECO:0000256" key="3">
    <source>
        <dbReference type="ARBA" id="ARBA00022679"/>
    </source>
</evidence>
<dbReference type="InterPro" id="IPR008921">
    <property type="entry name" value="DNA_pol3_clamp-load_cplx_C"/>
</dbReference>
<dbReference type="PANTHER" id="PTHR34388:SF1">
    <property type="entry name" value="DNA POLYMERASE III SUBUNIT DELTA"/>
    <property type="match status" value="1"/>
</dbReference>
<dbReference type="AlphaFoldDB" id="A0A923SQ00"/>
<dbReference type="GO" id="GO:0009360">
    <property type="term" value="C:DNA polymerase III complex"/>
    <property type="evidence" value="ECO:0007669"/>
    <property type="project" value="InterPro"/>
</dbReference>
<evidence type="ECO:0000256" key="1">
    <source>
        <dbReference type="ARBA" id="ARBA00012417"/>
    </source>
</evidence>
<dbReference type="GO" id="GO:0006261">
    <property type="term" value="P:DNA-templated DNA replication"/>
    <property type="evidence" value="ECO:0007669"/>
    <property type="project" value="TreeGrafter"/>
</dbReference>
<name>A0A923SQ00_9FIRM</name>
<dbReference type="GO" id="GO:0003887">
    <property type="term" value="F:DNA-directed DNA polymerase activity"/>
    <property type="evidence" value="ECO:0007669"/>
    <property type="project" value="UniProtKB-KW"/>
</dbReference>
<sequence>MAAYQSGKKKEHAFQTIGKDLKVKAIPNVVMLCGEEQYLVEWAAKQLIDTFINKACESLDFTKLDSAGLTVDKIKESCETLSMLSERRVVLLPEFPPALGQKLKGFSENDEKEFLDYISQLPETCLLIITAQAPDGKNKKRSKIQTAVGKYGKVYDFGPLSGAQLRSFIAKRFKGAGKLCRNSVIDLLIQDSGYGNKDIEYNLYNLENDIKKIIAHSNGDEILSSDVALTISTNLETNVFAMLDAVSRNRKDEAYRLLHNLMVSGEGVFRLLALISSQLELILEVKEMREAGMGLSQMQKQLGIHEFRIKKAMSVTEKYSTDRLKHVLSGAYAIDGNIKSGLLEPGLALELFIAEI</sequence>
<evidence type="ECO:0000313" key="12">
    <source>
        <dbReference type="Proteomes" id="UP000602647"/>
    </source>
</evidence>
<comment type="catalytic activity">
    <reaction evidence="8">
        <text>DNA(n) + a 2'-deoxyribonucleoside 5'-triphosphate = DNA(n+1) + diphosphate</text>
        <dbReference type="Rhea" id="RHEA:22508"/>
        <dbReference type="Rhea" id="RHEA-COMP:17339"/>
        <dbReference type="Rhea" id="RHEA-COMP:17340"/>
        <dbReference type="ChEBI" id="CHEBI:33019"/>
        <dbReference type="ChEBI" id="CHEBI:61560"/>
        <dbReference type="ChEBI" id="CHEBI:173112"/>
        <dbReference type="EC" id="2.7.7.7"/>
    </reaction>
</comment>
<dbReference type="GO" id="GO:0003677">
    <property type="term" value="F:DNA binding"/>
    <property type="evidence" value="ECO:0007669"/>
    <property type="project" value="InterPro"/>
</dbReference>
<evidence type="ECO:0000256" key="4">
    <source>
        <dbReference type="ARBA" id="ARBA00022695"/>
    </source>
</evidence>
<feature type="domain" description="DNA polymerase III delta N-terminal" evidence="9">
    <location>
        <begin position="32"/>
        <end position="141"/>
    </location>
</feature>
<dbReference type="Gene3D" id="1.20.272.10">
    <property type="match status" value="1"/>
</dbReference>
<gene>
    <name evidence="11" type="primary">holA</name>
    <name evidence="11" type="ORF">H9L42_04460</name>
</gene>
<dbReference type="SUPFAM" id="SSF48019">
    <property type="entry name" value="post-AAA+ oligomerization domain-like"/>
    <property type="match status" value="1"/>
</dbReference>
<evidence type="ECO:0000256" key="7">
    <source>
        <dbReference type="ARBA" id="ARBA00034754"/>
    </source>
</evidence>
<organism evidence="11 12">
    <name type="scientific">Zhenpiania hominis</name>
    <dbReference type="NCBI Taxonomy" id="2763644"/>
    <lineage>
        <taxon>Bacteria</taxon>
        <taxon>Bacillati</taxon>
        <taxon>Bacillota</taxon>
        <taxon>Clostridia</taxon>
        <taxon>Peptostreptococcales</taxon>
        <taxon>Anaerovoracaceae</taxon>
        <taxon>Zhenpiania</taxon>
    </lineage>
</organism>
<dbReference type="NCBIfam" id="TIGR01128">
    <property type="entry name" value="holA"/>
    <property type="match status" value="1"/>
</dbReference>
<dbReference type="InterPro" id="IPR027417">
    <property type="entry name" value="P-loop_NTPase"/>
</dbReference>
<dbReference type="PANTHER" id="PTHR34388">
    <property type="entry name" value="DNA POLYMERASE III SUBUNIT DELTA"/>
    <property type="match status" value="1"/>
</dbReference>
<reference evidence="11" key="1">
    <citation type="submission" date="2020-08" db="EMBL/GenBank/DDBJ databases">
        <title>Genome public.</title>
        <authorList>
            <person name="Liu C."/>
            <person name="Sun Q."/>
        </authorList>
    </citation>
    <scope>NUCLEOTIDE SEQUENCE</scope>
    <source>
        <strain evidence="11">BX12</strain>
    </source>
</reference>
<evidence type="ECO:0000313" key="11">
    <source>
        <dbReference type="EMBL" id="MBC6679076.1"/>
    </source>
</evidence>
<keyword evidence="5" id="KW-0235">DNA replication</keyword>
<evidence type="ECO:0000256" key="5">
    <source>
        <dbReference type="ARBA" id="ARBA00022705"/>
    </source>
</evidence>
<keyword evidence="3 11" id="KW-0808">Transferase</keyword>
<dbReference type="Pfam" id="PF21694">
    <property type="entry name" value="DNA_pol3_delta_C"/>
    <property type="match status" value="1"/>
</dbReference>
<keyword evidence="6" id="KW-0239">DNA-directed DNA polymerase</keyword>
<dbReference type="InterPro" id="IPR005790">
    <property type="entry name" value="DNA_polIII_delta"/>
</dbReference>
<dbReference type="EC" id="2.7.7.7" evidence="1"/>
<dbReference type="Gene3D" id="3.40.50.300">
    <property type="entry name" value="P-loop containing nucleotide triphosphate hydrolases"/>
    <property type="match status" value="1"/>
</dbReference>
<evidence type="ECO:0000256" key="8">
    <source>
        <dbReference type="ARBA" id="ARBA00049244"/>
    </source>
</evidence>
<protein>
    <recommendedName>
        <fullName evidence="2">DNA polymerase III subunit delta</fullName>
        <ecNumber evidence="1">2.7.7.7</ecNumber>
    </recommendedName>
</protein>
<keyword evidence="4 11" id="KW-0548">Nucleotidyltransferase</keyword>
<evidence type="ECO:0000259" key="9">
    <source>
        <dbReference type="Pfam" id="PF06144"/>
    </source>
</evidence>
<evidence type="ECO:0000256" key="2">
    <source>
        <dbReference type="ARBA" id="ARBA00017703"/>
    </source>
</evidence>
<dbReference type="Gene3D" id="1.10.8.60">
    <property type="match status" value="1"/>
</dbReference>
<accession>A0A923SQ00</accession>
<dbReference type="Pfam" id="PF06144">
    <property type="entry name" value="DNA_pol3_delta"/>
    <property type="match status" value="1"/>
</dbReference>
<evidence type="ECO:0000256" key="6">
    <source>
        <dbReference type="ARBA" id="ARBA00022932"/>
    </source>
</evidence>
<feature type="domain" description="DNA polymerase III delta subunit-like C-terminal" evidence="10">
    <location>
        <begin position="236"/>
        <end position="355"/>
    </location>
</feature>
<comment type="caution">
    <text evidence="11">The sequence shown here is derived from an EMBL/GenBank/DDBJ whole genome shotgun (WGS) entry which is preliminary data.</text>
</comment>